<dbReference type="FunFam" id="3.40.1010.10:FF:000001">
    <property type="entry name" value="Siroheme synthase"/>
    <property type="match status" value="1"/>
</dbReference>
<evidence type="ECO:0000256" key="1">
    <source>
        <dbReference type="ARBA" id="ARBA00005010"/>
    </source>
</evidence>
<name>A0A2S8AFL0_9FLAO</name>
<dbReference type="GO" id="GO:0004851">
    <property type="term" value="F:uroporphyrin-III C-methyltransferase activity"/>
    <property type="evidence" value="ECO:0007669"/>
    <property type="project" value="InterPro"/>
</dbReference>
<feature type="active site" description="Proton acceptor" evidence="14">
    <location>
        <position position="248"/>
    </location>
</feature>
<evidence type="ECO:0000256" key="10">
    <source>
        <dbReference type="ARBA" id="ARBA00023244"/>
    </source>
</evidence>
<keyword evidence="4 15" id="KW-0489">Methyltransferase</keyword>
<protein>
    <submittedName>
        <fullName evidence="18">Uroporphyrinogen-III C-methyltransferase</fullName>
    </submittedName>
</protein>
<gene>
    <name evidence="18" type="primary">cobA</name>
    <name evidence="18" type="ORF">C4S77_02685</name>
</gene>
<dbReference type="Pfam" id="PF10414">
    <property type="entry name" value="CysG_dimeriser"/>
    <property type="match status" value="1"/>
</dbReference>
<dbReference type="NCBIfam" id="NF007922">
    <property type="entry name" value="PRK10637.1"/>
    <property type="match status" value="1"/>
</dbReference>
<evidence type="ECO:0000259" key="16">
    <source>
        <dbReference type="Pfam" id="PF00590"/>
    </source>
</evidence>
<evidence type="ECO:0000256" key="6">
    <source>
        <dbReference type="ARBA" id="ARBA00022691"/>
    </source>
</evidence>
<dbReference type="InterPro" id="IPR035996">
    <property type="entry name" value="4pyrrol_Methylase_sf"/>
</dbReference>
<dbReference type="SUPFAM" id="SSF75615">
    <property type="entry name" value="Siroheme synthase middle domains-like"/>
    <property type="match status" value="1"/>
</dbReference>
<evidence type="ECO:0000256" key="2">
    <source>
        <dbReference type="ARBA" id="ARBA00005879"/>
    </source>
</evidence>
<dbReference type="InterPro" id="IPR036291">
    <property type="entry name" value="NAD(P)-bd_dom_sf"/>
</dbReference>
<dbReference type="InterPro" id="IPR050161">
    <property type="entry name" value="Siro_Cobalamin_biosynth"/>
</dbReference>
<evidence type="ECO:0000256" key="11">
    <source>
        <dbReference type="ARBA" id="ARBA00023268"/>
    </source>
</evidence>
<dbReference type="CDD" id="cd11642">
    <property type="entry name" value="SUMT"/>
    <property type="match status" value="1"/>
</dbReference>
<organism evidence="18 19">
    <name type="scientific">Apibacter adventoris</name>
    <dbReference type="NCBI Taxonomy" id="1679466"/>
    <lineage>
        <taxon>Bacteria</taxon>
        <taxon>Pseudomonadati</taxon>
        <taxon>Bacteroidota</taxon>
        <taxon>Flavobacteriia</taxon>
        <taxon>Flavobacteriales</taxon>
        <taxon>Weeksellaceae</taxon>
        <taxon>Apibacter</taxon>
    </lineage>
</organism>
<evidence type="ECO:0000256" key="9">
    <source>
        <dbReference type="ARBA" id="ARBA00023239"/>
    </source>
</evidence>
<evidence type="ECO:0000256" key="8">
    <source>
        <dbReference type="ARBA" id="ARBA00023027"/>
    </source>
</evidence>
<dbReference type="SUPFAM" id="SSF51735">
    <property type="entry name" value="NAD(P)-binding Rossmann-fold domains"/>
    <property type="match status" value="1"/>
</dbReference>
<evidence type="ECO:0000256" key="3">
    <source>
        <dbReference type="ARBA" id="ARBA00022573"/>
    </source>
</evidence>
<accession>A0A2S8AFL0</accession>
<dbReference type="FunFam" id="3.30.160.110:FF:000001">
    <property type="entry name" value="Siroheme synthase"/>
    <property type="match status" value="1"/>
</dbReference>
<sequence>MDYLPVFLNLKNKKILVIGGGDVAYRKIQLLIDAGADVFIVSKELCFNLEIFVKKKKIQWIAKKFRPEHILDKFLVIAATNNQDLNIQVYREAEKNNIFINVVDHPDLCSFIFPSIIDRSPIMIAISSGGKAPVLIKQIREKLEAILPLHIGKAAQIAGKWRNKVKQKIYSSIDRRNFWEKLFRSNFLFLANRGNESEAEKYLEDSLYHNYHKTEGRVVLLGAGPGDAELLTLKGLQILQQADVILYDNLVNRKILDISRRDAEKIFVGKKAGNHLMVQEKINNLMVMHANSGKLVVRLKGGDPFIFGRGGEELHFLQKNNILCEIIPGITSAIGASAYFKIPLTHRNVSKGVTFITGHNQEEEETLPWEAISHFNHTLVIYMGKMKAQFIQDILIHYKKDILTPIAVISKATCPDEKIFTGTLSHLAELADKSEFPSLLIIGDVIELYKLFNVS</sequence>
<evidence type="ECO:0000256" key="5">
    <source>
        <dbReference type="ARBA" id="ARBA00022679"/>
    </source>
</evidence>
<dbReference type="NCBIfam" id="TIGR01469">
    <property type="entry name" value="cobA_cysG_Cterm"/>
    <property type="match status" value="1"/>
</dbReference>
<dbReference type="PIRSF" id="PIRSF036426">
    <property type="entry name" value="Sirohaem_synth"/>
    <property type="match status" value="1"/>
</dbReference>
<dbReference type="GO" id="GO:0032259">
    <property type="term" value="P:methylation"/>
    <property type="evidence" value="ECO:0007669"/>
    <property type="project" value="UniProtKB-KW"/>
</dbReference>
<dbReference type="Gene3D" id="3.30.950.10">
    <property type="entry name" value="Methyltransferase, Cobalt-precorrin-4 Transmethylase, Domain 2"/>
    <property type="match status" value="1"/>
</dbReference>
<keyword evidence="10" id="KW-0627">Porphyrin biosynthesis</keyword>
<dbReference type="Gene3D" id="3.40.50.720">
    <property type="entry name" value="NAD(P)-binding Rossmann-like Domain"/>
    <property type="match status" value="1"/>
</dbReference>
<dbReference type="Pfam" id="PF13241">
    <property type="entry name" value="NAD_binding_7"/>
    <property type="match status" value="1"/>
</dbReference>
<dbReference type="InterPro" id="IPR006366">
    <property type="entry name" value="CobA/CysG_C"/>
</dbReference>
<evidence type="ECO:0000256" key="7">
    <source>
        <dbReference type="ARBA" id="ARBA00023002"/>
    </source>
</evidence>
<comment type="similarity">
    <text evidence="2 15">Belongs to the precorrin methyltransferase family.</text>
</comment>
<comment type="catalytic activity">
    <reaction evidence="13">
        <text>precorrin-2 + NAD(+) = sirohydrochlorin + NADH + 2 H(+)</text>
        <dbReference type="Rhea" id="RHEA:15613"/>
        <dbReference type="ChEBI" id="CHEBI:15378"/>
        <dbReference type="ChEBI" id="CHEBI:57540"/>
        <dbReference type="ChEBI" id="CHEBI:57945"/>
        <dbReference type="ChEBI" id="CHEBI:58351"/>
        <dbReference type="ChEBI" id="CHEBI:58827"/>
        <dbReference type="EC" id="1.3.1.76"/>
    </reaction>
</comment>
<feature type="active site" description="Proton donor" evidence="14">
    <location>
        <position position="270"/>
    </location>
</feature>
<dbReference type="GO" id="GO:0009236">
    <property type="term" value="P:cobalamin biosynthetic process"/>
    <property type="evidence" value="ECO:0007669"/>
    <property type="project" value="UniProtKB-KW"/>
</dbReference>
<dbReference type="NCBIfam" id="TIGR01470">
    <property type="entry name" value="cysG_Nterm"/>
    <property type="match status" value="1"/>
</dbReference>
<evidence type="ECO:0000256" key="12">
    <source>
        <dbReference type="ARBA" id="ARBA00025705"/>
    </source>
</evidence>
<keyword evidence="11" id="KW-0511">Multifunctional enzyme</keyword>
<dbReference type="Proteomes" id="UP000238042">
    <property type="component" value="Unassembled WGS sequence"/>
</dbReference>
<comment type="caution">
    <text evidence="18">The sequence shown here is derived from an EMBL/GenBank/DDBJ whole genome shotgun (WGS) entry which is preliminary data.</text>
</comment>
<evidence type="ECO:0000256" key="4">
    <source>
        <dbReference type="ARBA" id="ARBA00022603"/>
    </source>
</evidence>
<feature type="domain" description="Sirohaem synthase dimerisation" evidence="17">
    <location>
        <begin position="150"/>
        <end position="207"/>
    </location>
</feature>
<evidence type="ECO:0000259" key="17">
    <source>
        <dbReference type="Pfam" id="PF10414"/>
    </source>
</evidence>
<dbReference type="NCBIfam" id="NF004790">
    <property type="entry name" value="PRK06136.1"/>
    <property type="match status" value="1"/>
</dbReference>
<reference evidence="18 19" key="1">
    <citation type="submission" date="2018-02" db="EMBL/GenBank/DDBJ databases">
        <title>Genome sequences of Apibacter spp., gut symbionts of Asian honey bees.</title>
        <authorList>
            <person name="Kwong W.K."/>
            <person name="Steele M.I."/>
            <person name="Moran N.A."/>
        </authorList>
    </citation>
    <scope>NUCLEOTIDE SEQUENCE [LARGE SCALE GENOMIC DNA]</scope>
    <source>
        <strain evidence="19">wkB301</strain>
    </source>
</reference>
<dbReference type="InterPro" id="IPR037115">
    <property type="entry name" value="Sirohaem_synt_dimer_dom_sf"/>
</dbReference>
<evidence type="ECO:0000313" key="19">
    <source>
        <dbReference type="Proteomes" id="UP000238042"/>
    </source>
</evidence>
<dbReference type="InterPro" id="IPR019478">
    <property type="entry name" value="Sirohaem_synthase_dimer_dom"/>
</dbReference>
<feature type="domain" description="Tetrapyrrole methylase" evidence="16">
    <location>
        <begin position="217"/>
        <end position="427"/>
    </location>
</feature>
<dbReference type="InterPro" id="IPR000878">
    <property type="entry name" value="4pyrrol_Mease"/>
</dbReference>
<evidence type="ECO:0000256" key="13">
    <source>
        <dbReference type="ARBA" id="ARBA00047561"/>
    </source>
</evidence>
<keyword evidence="3" id="KW-0169">Cobalamin biosynthesis</keyword>
<dbReference type="PANTHER" id="PTHR45790">
    <property type="entry name" value="SIROHEME SYNTHASE-RELATED"/>
    <property type="match status" value="1"/>
</dbReference>
<dbReference type="AlphaFoldDB" id="A0A2S8AFL0"/>
<keyword evidence="19" id="KW-1185">Reference proteome</keyword>
<evidence type="ECO:0000256" key="14">
    <source>
        <dbReference type="PIRSR" id="PIRSR036426-1"/>
    </source>
</evidence>
<dbReference type="GO" id="GO:0019354">
    <property type="term" value="P:siroheme biosynthetic process"/>
    <property type="evidence" value="ECO:0007669"/>
    <property type="project" value="UniProtKB-UniPathway"/>
</dbReference>
<proteinExistence type="inferred from homology"/>
<dbReference type="Gene3D" id="3.30.160.110">
    <property type="entry name" value="Siroheme synthase, domain 2"/>
    <property type="match status" value="1"/>
</dbReference>
<dbReference type="InterPro" id="IPR014777">
    <property type="entry name" value="4pyrrole_Mease_sub1"/>
</dbReference>
<dbReference type="UniPathway" id="UPA00262">
    <property type="reaction ID" value="UER00222"/>
</dbReference>
<dbReference type="Pfam" id="PF00590">
    <property type="entry name" value="TP_methylase"/>
    <property type="match status" value="1"/>
</dbReference>
<dbReference type="GO" id="GO:0043115">
    <property type="term" value="F:precorrin-2 dehydrogenase activity"/>
    <property type="evidence" value="ECO:0007669"/>
    <property type="project" value="UniProtKB-EC"/>
</dbReference>
<comment type="pathway">
    <text evidence="12">Porphyrin-containing compound metabolism; siroheme biosynthesis; precorrin-2 from uroporphyrinogen III: step 1/1.</text>
</comment>
<evidence type="ECO:0000256" key="15">
    <source>
        <dbReference type="RuleBase" id="RU003960"/>
    </source>
</evidence>
<keyword evidence="9" id="KW-0456">Lyase</keyword>
<dbReference type="SUPFAM" id="SSF53790">
    <property type="entry name" value="Tetrapyrrole methylase"/>
    <property type="match status" value="1"/>
</dbReference>
<dbReference type="InterPro" id="IPR006367">
    <property type="entry name" value="Sirohaem_synthase_N"/>
</dbReference>
<dbReference type="GO" id="GO:0051287">
    <property type="term" value="F:NAD binding"/>
    <property type="evidence" value="ECO:0007669"/>
    <property type="project" value="InterPro"/>
</dbReference>
<keyword evidence="5 15" id="KW-0808">Transferase</keyword>
<keyword evidence="6" id="KW-0949">S-adenosyl-L-methionine</keyword>
<dbReference type="GO" id="GO:0051266">
    <property type="term" value="F:sirohydrochlorin ferrochelatase activity"/>
    <property type="evidence" value="ECO:0007669"/>
    <property type="project" value="InterPro"/>
</dbReference>
<dbReference type="PROSITE" id="PS00840">
    <property type="entry name" value="SUMT_2"/>
    <property type="match status" value="1"/>
</dbReference>
<dbReference type="EMBL" id="PSZM01000003">
    <property type="protein sequence ID" value="PQL94906.1"/>
    <property type="molecule type" value="Genomic_DNA"/>
</dbReference>
<dbReference type="PROSITE" id="PS00839">
    <property type="entry name" value="SUMT_1"/>
    <property type="match status" value="1"/>
</dbReference>
<comment type="pathway">
    <text evidence="1">Porphyrin-containing compound metabolism; siroheme biosynthesis; sirohydrochlorin from precorrin-2: step 1/1.</text>
</comment>
<dbReference type="InterPro" id="IPR014776">
    <property type="entry name" value="4pyrrole_Mease_sub2"/>
</dbReference>
<dbReference type="RefSeq" id="WP_105245904.1">
    <property type="nucleotide sequence ID" value="NZ_PSZM01000003.1"/>
</dbReference>
<evidence type="ECO:0000313" key="18">
    <source>
        <dbReference type="EMBL" id="PQL94906.1"/>
    </source>
</evidence>
<dbReference type="Gene3D" id="1.10.8.210">
    <property type="entry name" value="Sirohaem synthase, dimerisation domain"/>
    <property type="match status" value="1"/>
</dbReference>
<dbReference type="InterPro" id="IPR012409">
    <property type="entry name" value="Sirohaem_synth"/>
</dbReference>
<dbReference type="Gene3D" id="3.40.1010.10">
    <property type="entry name" value="Cobalt-precorrin-4 Transmethylase, Domain 1"/>
    <property type="match status" value="1"/>
</dbReference>
<dbReference type="OrthoDB" id="9815856at2"/>
<dbReference type="PANTHER" id="PTHR45790:SF3">
    <property type="entry name" value="S-ADENOSYL-L-METHIONINE-DEPENDENT UROPORPHYRINOGEN III METHYLTRANSFERASE, CHLOROPLASTIC"/>
    <property type="match status" value="1"/>
</dbReference>
<keyword evidence="7" id="KW-0560">Oxidoreductase</keyword>
<keyword evidence="8" id="KW-0520">NAD</keyword>
<dbReference type="InterPro" id="IPR003043">
    <property type="entry name" value="Uropor_MeTrfase_CS"/>
</dbReference>